<dbReference type="EMBL" id="AP022642">
    <property type="protein sequence ID" value="BCA27585.1"/>
    <property type="molecule type" value="Genomic_DNA"/>
</dbReference>
<evidence type="ECO:0000313" key="2">
    <source>
        <dbReference type="EMBL" id="BCA27585.1"/>
    </source>
</evidence>
<dbReference type="Proteomes" id="UP000501237">
    <property type="component" value="Chromosome"/>
</dbReference>
<feature type="signal peptide" evidence="1">
    <location>
        <begin position="1"/>
        <end position="19"/>
    </location>
</feature>
<evidence type="ECO:0000256" key="1">
    <source>
        <dbReference type="SAM" id="SignalP"/>
    </source>
</evidence>
<organism evidence="2 3">
    <name type="scientific">Metapseudomonas otitidis</name>
    <dbReference type="NCBI Taxonomy" id="319939"/>
    <lineage>
        <taxon>Bacteria</taxon>
        <taxon>Pseudomonadati</taxon>
        <taxon>Pseudomonadota</taxon>
        <taxon>Gammaproteobacteria</taxon>
        <taxon>Pseudomonadales</taxon>
        <taxon>Pseudomonadaceae</taxon>
        <taxon>Metapseudomonas</taxon>
    </lineage>
</organism>
<evidence type="ECO:0000313" key="3">
    <source>
        <dbReference type="Proteomes" id="UP000501237"/>
    </source>
</evidence>
<dbReference type="RefSeq" id="WP_172432948.1">
    <property type="nucleotide sequence ID" value="NZ_AP022642.1"/>
</dbReference>
<protein>
    <submittedName>
        <fullName evidence="2">Uncharacterized protein</fullName>
    </submittedName>
</protein>
<keyword evidence="1" id="KW-0732">Signal</keyword>
<reference evidence="2 3" key="1">
    <citation type="journal article" date="2020" name="Microbiol. Resour. Announc.">
        <title>Complete genome sequence of Pseudomonas otitidis strain MrB4, isolated from Lake Biwa in Japan.</title>
        <authorList>
            <person name="Miyazaki K."/>
            <person name="Hase E."/>
            <person name="Maruya T."/>
        </authorList>
    </citation>
    <scope>NUCLEOTIDE SEQUENCE [LARGE SCALE GENOMIC DNA]</scope>
    <source>
        <strain evidence="2 3">MrB4</strain>
    </source>
</reference>
<dbReference type="AlphaFoldDB" id="A0A679GBN4"/>
<sequence>MNPLPIVLLVALGLVPAVADARAVDTVVAAPALASLGLPPLEPVQGDLRGARLLHQADWLRVQFLAPGQRGAAEAALSALKTSGAPGPGALGGVPLVPLPDALERLAARLGVTPGPAPVVVAEGQVLGRLAQGFSLPVGRGTWLYGYTGPRGLLALGAVLEEGADSQALMGAFLALNREHGLLLVDWPQRLLLLGADAKGQVQGWRP</sequence>
<feature type="chain" id="PRO_5025650239" evidence="1">
    <location>
        <begin position="20"/>
        <end position="207"/>
    </location>
</feature>
<dbReference type="KEGG" id="poj:PtoMrB4_15620"/>
<dbReference type="GeneID" id="57396775"/>
<accession>A0A679GBN4</accession>
<proteinExistence type="predicted"/>
<name>A0A679GBN4_9GAMM</name>
<gene>
    <name evidence="2" type="ORF">PtoMrB4_15620</name>
</gene>